<evidence type="ECO:0000256" key="1">
    <source>
        <dbReference type="SAM" id="MobiDB-lite"/>
    </source>
</evidence>
<organism evidence="2 3">
    <name type="scientific">Bursaphelenchus xylophilus</name>
    <name type="common">Pinewood nematode worm</name>
    <name type="synonym">Aphelenchoides xylophilus</name>
    <dbReference type="NCBI Taxonomy" id="6326"/>
    <lineage>
        <taxon>Eukaryota</taxon>
        <taxon>Metazoa</taxon>
        <taxon>Ecdysozoa</taxon>
        <taxon>Nematoda</taxon>
        <taxon>Chromadorea</taxon>
        <taxon>Rhabditida</taxon>
        <taxon>Tylenchina</taxon>
        <taxon>Tylenchomorpha</taxon>
        <taxon>Aphelenchoidea</taxon>
        <taxon>Aphelenchoididae</taxon>
        <taxon>Bursaphelenchus</taxon>
    </lineage>
</organism>
<feature type="region of interest" description="Disordered" evidence="1">
    <location>
        <begin position="65"/>
        <end position="95"/>
    </location>
</feature>
<accession>A0A1I7RQL8</accession>
<dbReference type="Proteomes" id="UP000095284">
    <property type="component" value="Unplaced"/>
</dbReference>
<evidence type="ECO:0000313" key="3">
    <source>
        <dbReference type="WBParaSite" id="BXY_0301200.1"/>
    </source>
</evidence>
<feature type="compositionally biased region" description="Low complexity" evidence="1">
    <location>
        <begin position="70"/>
        <end position="83"/>
    </location>
</feature>
<feature type="compositionally biased region" description="Basic and acidic residues" evidence="1">
    <location>
        <begin position="143"/>
        <end position="152"/>
    </location>
</feature>
<sequence length="246" mass="27222">MHWTPAATSEYGAQQLNWSDLDWTEPIYSLDHPTKTPAPKSARCEPALAHARCAWGFERRGSLYSENTEQPSSSSRPFPQPQFNEPPHSFPAPHLQHAVETPNYQEFASFSSERRGPRRQYSSDTDYFQLIDDLINEDRQVGESISDLKSEGDPILASQPTSTSSQPEHQPERPPFLRPSQTSMKPSTSSTSVPKTSTQQLEPGSSGTAVVTSSAMKLEAESSNAFKLLMNQQHVAGNPYNSLLSG</sequence>
<feature type="region of interest" description="Disordered" evidence="1">
    <location>
        <begin position="143"/>
        <end position="213"/>
    </location>
</feature>
<dbReference type="AlphaFoldDB" id="A0A1I7RQL8"/>
<name>A0A1I7RQL8_BURXY</name>
<feature type="compositionally biased region" description="Polar residues" evidence="1">
    <location>
        <begin position="201"/>
        <end position="213"/>
    </location>
</feature>
<evidence type="ECO:0000313" key="2">
    <source>
        <dbReference type="Proteomes" id="UP000095284"/>
    </source>
</evidence>
<protein>
    <submittedName>
        <fullName evidence="3">Uncharacterized protein</fullName>
    </submittedName>
</protein>
<proteinExistence type="predicted"/>
<feature type="compositionally biased region" description="Low complexity" evidence="1">
    <location>
        <begin position="179"/>
        <end position="200"/>
    </location>
</feature>
<feature type="compositionally biased region" description="Polar residues" evidence="1">
    <location>
        <begin position="158"/>
        <end position="168"/>
    </location>
</feature>
<dbReference type="WBParaSite" id="BXY_0301200.1">
    <property type="protein sequence ID" value="BXY_0301200.1"/>
    <property type="gene ID" value="BXY_0301200"/>
</dbReference>
<reference evidence="3" key="1">
    <citation type="submission" date="2016-11" db="UniProtKB">
        <authorList>
            <consortium name="WormBaseParasite"/>
        </authorList>
    </citation>
    <scope>IDENTIFICATION</scope>
</reference>